<dbReference type="AlphaFoldDB" id="A0AAV7P9H8"/>
<evidence type="ECO:0000313" key="2">
    <source>
        <dbReference type="Proteomes" id="UP001066276"/>
    </source>
</evidence>
<accession>A0AAV7P9H8</accession>
<dbReference type="Proteomes" id="UP001066276">
    <property type="component" value="Chromosome 7"/>
</dbReference>
<gene>
    <name evidence="1" type="ORF">NDU88_002271</name>
</gene>
<comment type="caution">
    <text evidence="1">The sequence shown here is derived from an EMBL/GenBank/DDBJ whole genome shotgun (WGS) entry which is preliminary data.</text>
</comment>
<name>A0AAV7P9H8_PLEWA</name>
<dbReference type="EMBL" id="JANPWB010000011">
    <property type="protein sequence ID" value="KAJ1123804.1"/>
    <property type="molecule type" value="Genomic_DNA"/>
</dbReference>
<evidence type="ECO:0000313" key="1">
    <source>
        <dbReference type="EMBL" id="KAJ1123804.1"/>
    </source>
</evidence>
<sequence>MKRTVRCATGVPWCYQNRRKDILLTAVSTNTRSEQGSASEFCLELRVRKERIACVLHSCVTLRDLV</sequence>
<protein>
    <submittedName>
        <fullName evidence="1">Uncharacterized protein</fullName>
    </submittedName>
</protein>
<reference evidence="1" key="1">
    <citation type="journal article" date="2022" name="bioRxiv">
        <title>Sequencing and chromosome-scale assembly of the giantPleurodeles waltlgenome.</title>
        <authorList>
            <person name="Brown T."/>
            <person name="Elewa A."/>
            <person name="Iarovenko S."/>
            <person name="Subramanian E."/>
            <person name="Araus A.J."/>
            <person name="Petzold A."/>
            <person name="Susuki M."/>
            <person name="Suzuki K.-i.T."/>
            <person name="Hayashi T."/>
            <person name="Toyoda A."/>
            <person name="Oliveira C."/>
            <person name="Osipova E."/>
            <person name="Leigh N.D."/>
            <person name="Simon A."/>
            <person name="Yun M.H."/>
        </authorList>
    </citation>
    <scope>NUCLEOTIDE SEQUENCE</scope>
    <source>
        <strain evidence="1">20211129_DDA</strain>
        <tissue evidence="1">Liver</tissue>
    </source>
</reference>
<keyword evidence="2" id="KW-1185">Reference proteome</keyword>
<organism evidence="1 2">
    <name type="scientific">Pleurodeles waltl</name>
    <name type="common">Iberian ribbed newt</name>
    <dbReference type="NCBI Taxonomy" id="8319"/>
    <lineage>
        <taxon>Eukaryota</taxon>
        <taxon>Metazoa</taxon>
        <taxon>Chordata</taxon>
        <taxon>Craniata</taxon>
        <taxon>Vertebrata</taxon>
        <taxon>Euteleostomi</taxon>
        <taxon>Amphibia</taxon>
        <taxon>Batrachia</taxon>
        <taxon>Caudata</taxon>
        <taxon>Salamandroidea</taxon>
        <taxon>Salamandridae</taxon>
        <taxon>Pleurodelinae</taxon>
        <taxon>Pleurodeles</taxon>
    </lineage>
</organism>
<proteinExistence type="predicted"/>